<comment type="caution">
    <text evidence="2">The sequence shown here is derived from an EMBL/GenBank/DDBJ whole genome shotgun (WGS) entry which is preliminary data.</text>
</comment>
<reference evidence="2 3" key="1">
    <citation type="submission" date="2018-01" db="EMBL/GenBank/DDBJ databases">
        <title>Comparative genomics of Mycobacterium mucogenicum and Mycobacterium neoaurum clade members emphasizing tRNA and non-coding RNA.</title>
        <authorList>
            <person name="Behra P.R.K."/>
            <person name="Pettersson B.M.F."/>
            <person name="Das S."/>
            <person name="Dasgupta S."/>
            <person name="Kirsebom L.A."/>
        </authorList>
    </citation>
    <scope>NUCLEOTIDE SEQUENCE [LARGE SCALE GENOMIC DNA]</scope>
    <source>
        <strain evidence="2 3">DSM 45104</strain>
    </source>
</reference>
<name>A0A7I7ZP83_9MYCO</name>
<proteinExistence type="predicted"/>
<protein>
    <submittedName>
        <fullName evidence="2">Uncharacterized protein</fullName>
    </submittedName>
</protein>
<evidence type="ECO:0000313" key="2">
    <source>
        <dbReference type="EMBL" id="TLH71472.1"/>
    </source>
</evidence>
<gene>
    <name evidence="2" type="ORF">C1S79_07260</name>
</gene>
<feature type="region of interest" description="Disordered" evidence="1">
    <location>
        <begin position="1"/>
        <end position="82"/>
    </location>
</feature>
<evidence type="ECO:0000256" key="1">
    <source>
        <dbReference type="SAM" id="MobiDB-lite"/>
    </source>
</evidence>
<dbReference type="EMBL" id="POTM01000022">
    <property type="protein sequence ID" value="TLH71472.1"/>
    <property type="molecule type" value="Genomic_DNA"/>
</dbReference>
<feature type="compositionally biased region" description="Acidic residues" evidence="1">
    <location>
        <begin position="34"/>
        <end position="43"/>
    </location>
</feature>
<feature type="compositionally biased region" description="Acidic residues" evidence="1">
    <location>
        <begin position="72"/>
        <end position="82"/>
    </location>
</feature>
<sequence length="197" mass="20867">MSDHSWDDHDDDHDDDHLAEPDGALDYFATDSSSDTDPEDSDLDLLVTSDGETPEVDTAGSYADAIAPETDTSFDDGETPDDEAPRVVVFAVSDPAGNVTAEASIAGSIQRIKLAPKATSMTEAELSRSILATAKLANMKGRAVQRALIEGVLAAEGLDDERVEAIIEMNAPDLPTPRQADDAVAAAEAAYLRGEHR</sequence>
<evidence type="ECO:0000313" key="3">
    <source>
        <dbReference type="Proteomes" id="UP000309984"/>
    </source>
</evidence>
<accession>A0A7I7ZP83</accession>
<organism evidence="2 3">
    <name type="scientific">Mycolicibacterium phocaicum</name>
    <dbReference type="NCBI Taxonomy" id="319706"/>
    <lineage>
        <taxon>Bacteria</taxon>
        <taxon>Bacillati</taxon>
        <taxon>Actinomycetota</taxon>
        <taxon>Actinomycetes</taxon>
        <taxon>Mycobacteriales</taxon>
        <taxon>Mycobacteriaceae</taxon>
        <taxon>Mycolicibacterium</taxon>
    </lineage>
</organism>
<dbReference type="RefSeq" id="WP_138248455.1">
    <property type="nucleotide sequence ID" value="NZ_AP022616.1"/>
</dbReference>
<dbReference type="AlphaFoldDB" id="A0A7I7ZP83"/>
<keyword evidence="3" id="KW-1185">Reference proteome</keyword>
<dbReference type="Proteomes" id="UP000309984">
    <property type="component" value="Unassembled WGS sequence"/>
</dbReference>